<dbReference type="Proteomes" id="UP000610760">
    <property type="component" value="Unassembled WGS sequence"/>
</dbReference>
<accession>A0A926I3J8</accession>
<dbReference type="EMBL" id="JACRSV010000004">
    <property type="protein sequence ID" value="MBC8560698.1"/>
    <property type="molecule type" value="Genomic_DNA"/>
</dbReference>
<evidence type="ECO:0008006" key="3">
    <source>
        <dbReference type="Google" id="ProtNLM"/>
    </source>
</evidence>
<dbReference type="Gene3D" id="1.20.1260.10">
    <property type="match status" value="1"/>
</dbReference>
<gene>
    <name evidence="1" type="ORF">H8710_11545</name>
</gene>
<dbReference type="RefSeq" id="WP_249295905.1">
    <property type="nucleotide sequence ID" value="NZ_JACRSV010000004.1"/>
</dbReference>
<comment type="caution">
    <text evidence="1">The sequence shown here is derived from an EMBL/GenBank/DDBJ whole genome shotgun (WGS) entry which is preliminary data.</text>
</comment>
<protein>
    <recommendedName>
        <fullName evidence="3">DUF2383 domain-containing protein</fullName>
    </recommendedName>
</protein>
<dbReference type="AlphaFoldDB" id="A0A926I3J8"/>
<evidence type="ECO:0000313" key="1">
    <source>
        <dbReference type="EMBL" id="MBC8560698.1"/>
    </source>
</evidence>
<reference evidence="1" key="1">
    <citation type="submission" date="2020-08" db="EMBL/GenBank/DDBJ databases">
        <title>Genome public.</title>
        <authorList>
            <person name="Liu C."/>
            <person name="Sun Q."/>
        </authorList>
    </citation>
    <scope>NUCLEOTIDE SEQUENCE</scope>
    <source>
        <strain evidence="1">NSJ-33</strain>
    </source>
</reference>
<sequence length="150" mass="17102">MINSMQQNNPDVQMLNDIYKNSQMGRKTLEEITEITEDPDFLQVLQKHRDWYTQMNDEASLLLRSHGEEPKGPGMWDDVSASLMIKVNTLTDRSPSHLAQMLVQGSSMGIVDIQKEMNQQGADTDPDILKLAKKLVEGEEKNVEILKKFL</sequence>
<dbReference type="InterPro" id="IPR012347">
    <property type="entry name" value="Ferritin-like"/>
</dbReference>
<name>A0A926I3J8_9FIRM</name>
<evidence type="ECO:0000313" key="2">
    <source>
        <dbReference type="Proteomes" id="UP000610760"/>
    </source>
</evidence>
<proteinExistence type="predicted"/>
<keyword evidence="2" id="KW-1185">Reference proteome</keyword>
<organism evidence="1 2">
    <name type="scientific">Fumia xinanensis</name>
    <dbReference type="NCBI Taxonomy" id="2763659"/>
    <lineage>
        <taxon>Bacteria</taxon>
        <taxon>Bacillati</taxon>
        <taxon>Bacillota</taxon>
        <taxon>Clostridia</taxon>
        <taxon>Eubacteriales</taxon>
        <taxon>Oscillospiraceae</taxon>
        <taxon>Fumia</taxon>
    </lineage>
</organism>